<evidence type="ECO:0000256" key="2">
    <source>
        <dbReference type="ARBA" id="ARBA00023315"/>
    </source>
</evidence>
<evidence type="ECO:0000313" key="5">
    <source>
        <dbReference type="EMBL" id="SUP52682.1"/>
    </source>
</evidence>
<reference evidence="5 6" key="1">
    <citation type="submission" date="2018-06" db="EMBL/GenBank/DDBJ databases">
        <authorList>
            <consortium name="Pathogen Informatics"/>
            <person name="Doyle S."/>
        </authorList>
    </citation>
    <scope>NUCLEOTIDE SEQUENCE [LARGE SCALE GENOMIC DNA]</scope>
    <source>
        <strain evidence="5 6">NCTC13645</strain>
    </source>
</reference>
<comment type="similarity">
    <text evidence="3">Belongs to the acetyltransferase family. RimJ subfamily.</text>
</comment>
<dbReference type="PANTHER" id="PTHR43792">
    <property type="entry name" value="GNAT FAMILY, PUTATIVE (AFU_ORTHOLOGUE AFUA_3G00765)-RELATED-RELATED"/>
    <property type="match status" value="1"/>
</dbReference>
<sequence>MTTLNTDRLTLRHFKTSDAASVYHYASNPKIGPIAGWPVHQSEAESRFYIENYFMSPHIFAITLKSNPDDVIGLVGLELVDEGNAKDFMTAHQAEISYWLGEPFWGQGLVPEAIAAVIDYGFNTLHLTDIWCGYKDGNEQSKRAQENKVSTTNARFIICTTPSLMKRLLNTLRFCIIQIKTEKHVMNLIITRFFHYQIK</sequence>
<dbReference type="GO" id="GO:0016747">
    <property type="term" value="F:acyltransferase activity, transferring groups other than amino-acyl groups"/>
    <property type="evidence" value="ECO:0007669"/>
    <property type="project" value="InterPro"/>
</dbReference>
<name>A0A380NYU3_WEIVI</name>
<proteinExistence type="inferred from homology"/>
<gene>
    <name evidence="5" type="ORF">NCTC13645_00581</name>
</gene>
<accession>A0A380NYU3</accession>
<dbReference type="InterPro" id="IPR000182">
    <property type="entry name" value="GNAT_dom"/>
</dbReference>
<evidence type="ECO:0000313" key="6">
    <source>
        <dbReference type="Proteomes" id="UP000254621"/>
    </source>
</evidence>
<feature type="domain" description="N-acetyltransferase" evidence="4">
    <location>
        <begin position="8"/>
        <end position="146"/>
    </location>
</feature>
<dbReference type="AlphaFoldDB" id="A0A380NYU3"/>
<dbReference type="InterPro" id="IPR051531">
    <property type="entry name" value="N-acetyltransferase"/>
</dbReference>
<keyword evidence="1" id="KW-0808">Transferase</keyword>
<dbReference type="InterPro" id="IPR016181">
    <property type="entry name" value="Acyl_CoA_acyltransferase"/>
</dbReference>
<dbReference type="Gene3D" id="3.40.630.30">
    <property type="match status" value="1"/>
</dbReference>
<evidence type="ECO:0000259" key="4">
    <source>
        <dbReference type="Pfam" id="PF13302"/>
    </source>
</evidence>
<evidence type="ECO:0000256" key="1">
    <source>
        <dbReference type="ARBA" id="ARBA00022679"/>
    </source>
</evidence>
<organism evidence="5 6">
    <name type="scientific">Weissella viridescens</name>
    <name type="common">Lactobacillus viridescens</name>
    <dbReference type="NCBI Taxonomy" id="1629"/>
    <lineage>
        <taxon>Bacteria</taxon>
        <taxon>Bacillati</taxon>
        <taxon>Bacillota</taxon>
        <taxon>Bacilli</taxon>
        <taxon>Lactobacillales</taxon>
        <taxon>Lactobacillaceae</taxon>
        <taxon>Weissella</taxon>
    </lineage>
</organism>
<evidence type="ECO:0000256" key="3">
    <source>
        <dbReference type="ARBA" id="ARBA00038502"/>
    </source>
</evidence>
<dbReference type="SUPFAM" id="SSF55729">
    <property type="entry name" value="Acyl-CoA N-acyltransferases (Nat)"/>
    <property type="match status" value="1"/>
</dbReference>
<keyword evidence="2" id="KW-0012">Acyltransferase</keyword>
<protein>
    <recommendedName>
        <fullName evidence="4">N-acetyltransferase domain-containing protein</fullName>
    </recommendedName>
</protein>
<dbReference type="Proteomes" id="UP000254621">
    <property type="component" value="Unassembled WGS sequence"/>
</dbReference>
<dbReference type="Pfam" id="PF13302">
    <property type="entry name" value="Acetyltransf_3"/>
    <property type="match status" value="1"/>
</dbReference>
<dbReference type="PANTHER" id="PTHR43792:SF8">
    <property type="entry name" value="[RIBOSOMAL PROTEIN US5]-ALANINE N-ACETYLTRANSFERASE"/>
    <property type="match status" value="1"/>
</dbReference>
<dbReference type="EMBL" id="UHIV01000001">
    <property type="protein sequence ID" value="SUP52682.1"/>
    <property type="molecule type" value="Genomic_DNA"/>
</dbReference>